<proteinExistence type="predicted"/>
<organism evidence="1 2">
    <name type="scientific">Tsukamurella pseudospumae</name>
    <dbReference type="NCBI Taxonomy" id="239498"/>
    <lineage>
        <taxon>Bacteria</taxon>
        <taxon>Bacillati</taxon>
        <taxon>Actinomycetota</taxon>
        <taxon>Actinomycetes</taxon>
        <taxon>Mycobacteriales</taxon>
        <taxon>Tsukamurellaceae</taxon>
        <taxon>Tsukamurella</taxon>
    </lineage>
</organism>
<dbReference type="Proteomes" id="UP000070409">
    <property type="component" value="Unassembled WGS sequence"/>
</dbReference>
<dbReference type="RefSeq" id="WP_068745088.1">
    <property type="nucleotide sequence ID" value="NZ_LSRE01000012.1"/>
</dbReference>
<accession>A0A137ZKA0</accession>
<evidence type="ECO:0000313" key="2">
    <source>
        <dbReference type="Proteomes" id="UP000070409"/>
    </source>
</evidence>
<dbReference type="EMBL" id="LSRE01000012">
    <property type="protein sequence ID" value="KXO98610.1"/>
    <property type="molecule type" value="Genomic_DNA"/>
</dbReference>
<dbReference type="InterPro" id="IPR019639">
    <property type="entry name" value="DUF2505"/>
</dbReference>
<gene>
    <name evidence="1" type="ORF">AXK61_03235</name>
</gene>
<evidence type="ECO:0008006" key="3">
    <source>
        <dbReference type="Google" id="ProtNLM"/>
    </source>
</evidence>
<reference evidence="1 2" key="1">
    <citation type="submission" date="2016-02" db="EMBL/GenBank/DDBJ databases">
        <authorList>
            <person name="Teng J.L."/>
            <person name="Tang Y."/>
            <person name="Huang Y."/>
            <person name="Guo F."/>
            <person name="Wei W."/>
            <person name="Chen J.H."/>
            <person name="Wong S.Y."/>
            <person name="Lau S.K."/>
            <person name="Woo P.C."/>
        </authorList>
    </citation>
    <scope>NUCLEOTIDE SEQUENCE [LARGE SCALE GENOMIC DNA]</scope>
    <source>
        <strain evidence="1 2">JCM 13375</strain>
    </source>
</reference>
<dbReference type="Pfam" id="PF10698">
    <property type="entry name" value="DUF2505"/>
    <property type="match status" value="1"/>
</dbReference>
<evidence type="ECO:0000313" key="1">
    <source>
        <dbReference type="EMBL" id="KXO98610.1"/>
    </source>
</evidence>
<comment type="caution">
    <text evidence="1">The sequence shown here is derived from an EMBL/GenBank/DDBJ whole genome shotgun (WGS) entry which is preliminary data.</text>
</comment>
<sequence>MTTRLERSLDYATGPAALHAAFTDAAYWPARVAEVGGEGARVAELTVTGEGAGASVRVLVVHVIGEDKLPPVVTAIRPGGLEIHRVEEWGPFDGTRCEGRFSADIQGVPAQLSGTTVLEGAPGADGTARITADGEASVSIPFVAKKVESLVVENLQELMESEREFTLQWIAEH</sequence>
<protein>
    <recommendedName>
        <fullName evidence="3">DUF2505 domain-containing protein</fullName>
    </recommendedName>
</protein>
<keyword evidence="2" id="KW-1185">Reference proteome</keyword>
<name>A0A137ZKA0_9ACTN</name>